<feature type="region of interest" description="Disordered" evidence="1">
    <location>
        <begin position="45"/>
        <end position="107"/>
    </location>
</feature>
<gene>
    <name evidence="2" type="ORF">EC912_102193</name>
</gene>
<dbReference type="OrthoDB" id="9892874at2"/>
<comment type="caution">
    <text evidence="2">The sequence shown here is derived from an EMBL/GenBank/DDBJ whole genome shotgun (WGS) entry which is preliminary data.</text>
</comment>
<accession>A0A4R3YVK3</accession>
<feature type="compositionally biased region" description="Basic and acidic residues" evidence="1">
    <location>
        <begin position="54"/>
        <end position="77"/>
    </location>
</feature>
<dbReference type="Proteomes" id="UP000295645">
    <property type="component" value="Unassembled WGS sequence"/>
</dbReference>
<evidence type="ECO:0000313" key="3">
    <source>
        <dbReference type="Proteomes" id="UP000295645"/>
    </source>
</evidence>
<protein>
    <submittedName>
        <fullName evidence="2">Uncharacterized protein</fullName>
    </submittedName>
</protein>
<dbReference type="EMBL" id="SMCS01000002">
    <property type="protein sequence ID" value="TCV95848.1"/>
    <property type="molecule type" value="Genomic_DNA"/>
</dbReference>
<dbReference type="AlphaFoldDB" id="A0A4R3YVK3"/>
<reference evidence="2 3" key="1">
    <citation type="submission" date="2019-03" db="EMBL/GenBank/DDBJ databases">
        <title>Above-ground endophytic microbial communities from plants in different locations in the United States.</title>
        <authorList>
            <person name="Frank C."/>
        </authorList>
    </citation>
    <scope>NUCLEOTIDE SEQUENCE [LARGE SCALE GENOMIC DNA]</scope>
    <source>
        <strain evidence="2 3">LP_13_YM</strain>
    </source>
</reference>
<proteinExistence type="predicted"/>
<evidence type="ECO:0000256" key="1">
    <source>
        <dbReference type="SAM" id="MobiDB-lite"/>
    </source>
</evidence>
<organism evidence="2 3">
    <name type="scientific">Luteibacter rhizovicinus</name>
    <dbReference type="NCBI Taxonomy" id="242606"/>
    <lineage>
        <taxon>Bacteria</taxon>
        <taxon>Pseudomonadati</taxon>
        <taxon>Pseudomonadota</taxon>
        <taxon>Gammaproteobacteria</taxon>
        <taxon>Lysobacterales</taxon>
        <taxon>Rhodanobacteraceae</taxon>
        <taxon>Luteibacter</taxon>
    </lineage>
</organism>
<keyword evidence="3" id="KW-1185">Reference proteome</keyword>
<evidence type="ECO:0000313" key="2">
    <source>
        <dbReference type="EMBL" id="TCV95848.1"/>
    </source>
</evidence>
<name>A0A4R3YVK3_9GAMM</name>
<sequence>MGTPVCNVCGVAARGLVGKSVDGEDNRHKKCGDQALVVLADLEKGQKKSAQIAEGKEKSAARKEVTGRYRQGNHDSLTKPNVRGGAKGDRHDHGRRQNGSAGEKGSG</sequence>